<proteinExistence type="predicted"/>
<dbReference type="AlphaFoldDB" id="A0A1T4W5N7"/>
<dbReference type="SUPFAM" id="SSF49478">
    <property type="entry name" value="Cna protein B-type domain"/>
    <property type="match status" value="1"/>
</dbReference>
<name>A0A1T4W5N7_9BACT</name>
<dbReference type="EMBL" id="FUYC01000001">
    <property type="protein sequence ID" value="SKA72355.1"/>
    <property type="molecule type" value="Genomic_DNA"/>
</dbReference>
<accession>A0A1T4W5N7</accession>
<evidence type="ECO:0000313" key="1">
    <source>
        <dbReference type="EMBL" id="SKA72355.1"/>
    </source>
</evidence>
<dbReference type="Proteomes" id="UP000190027">
    <property type="component" value="Unassembled WGS sequence"/>
</dbReference>
<keyword evidence="2" id="KW-1185">Reference proteome</keyword>
<dbReference type="OrthoDB" id="9815598at2"/>
<dbReference type="STRING" id="1121449.SAMN02745704_00354"/>
<dbReference type="RefSeq" id="WP_078715925.1">
    <property type="nucleotide sequence ID" value="NZ_FUYC01000001.1"/>
</dbReference>
<evidence type="ECO:0000313" key="2">
    <source>
        <dbReference type="Proteomes" id="UP000190027"/>
    </source>
</evidence>
<sequence>MRNGFCRTRQVRIGLWTLVVLAAWLSVPNPSHAHGIRRINYEQIAQVVEATFSDGTLASYAEVLIYPPGGGDEEFQNGRTDARGRFAFLPDRPGTWLVKVNAGMGHGFDMEIEVRPDQTVP</sequence>
<organism evidence="1 2">
    <name type="scientific">Paucidesulfovibrio gracilis DSM 16080</name>
    <dbReference type="NCBI Taxonomy" id="1121449"/>
    <lineage>
        <taxon>Bacteria</taxon>
        <taxon>Pseudomonadati</taxon>
        <taxon>Thermodesulfobacteriota</taxon>
        <taxon>Desulfovibrionia</taxon>
        <taxon>Desulfovibrionales</taxon>
        <taxon>Desulfovibrionaceae</taxon>
        <taxon>Paucidesulfovibrio</taxon>
    </lineage>
</organism>
<protein>
    <submittedName>
        <fullName evidence="1">Nickel transport protein</fullName>
    </submittedName>
</protein>
<reference evidence="1 2" key="1">
    <citation type="submission" date="2017-02" db="EMBL/GenBank/DDBJ databases">
        <authorList>
            <person name="Peterson S.W."/>
        </authorList>
    </citation>
    <scope>NUCLEOTIDE SEQUENCE [LARGE SCALE GENOMIC DNA]</scope>
    <source>
        <strain evidence="1 2">DSM 16080</strain>
    </source>
</reference>
<gene>
    <name evidence="1" type="ORF">SAMN02745704_00354</name>
</gene>